<dbReference type="SUPFAM" id="SSF46785">
    <property type="entry name" value="Winged helix' DNA-binding domain"/>
    <property type="match status" value="1"/>
</dbReference>
<evidence type="ECO:0000256" key="1">
    <source>
        <dbReference type="ARBA" id="ARBA00009437"/>
    </source>
</evidence>
<evidence type="ECO:0000256" key="2">
    <source>
        <dbReference type="ARBA" id="ARBA00023015"/>
    </source>
</evidence>
<keyword evidence="3" id="KW-0238">DNA-binding</keyword>
<dbReference type="EMBL" id="CP043311">
    <property type="protein sequence ID" value="QEY61976.1"/>
    <property type="molecule type" value="Genomic_DNA"/>
</dbReference>
<feature type="domain" description="HTH lysR-type" evidence="5">
    <location>
        <begin position="1"/>
        <end position="59"/>
    </location>
</feature>
<accession>A0A5J6QMC9</accession>
<evidence type="ECO:0000259" key="5">
    <source>
        <dbReference type="PROSITE" id="PS50931"/>
    </source>
</evidence>
<comment type="similarity">
    <text evidence="1">Belongs to the LysR transcriptional regulatory family.</text>
</comment>
<dbReference type="GO" id="GO:0043565">
    <property type="term" value="F:sequence-specific DNA binding"/>
    <property type="evidence" value="ECO:0007669"/>
    <property type="project" value="TreeGrafter"/>
</dbReference>
<evidence type="ECO:0000256" key="3">
    <source>
        <dbReference type="ARBA" id="ARBA00023125"/>
    </source>
</evidence>
<dbReference type="AlphaFoldDB" id="A0A5J6QMC9"/>
<gene>
    <name evidence="6" type="ORF">FXN65_07810</name>
</gene>
<dbReference type="RefSeq" id="WP_151132517.1">
    <property type="nucleotide sequence ID" value="NZ_CP043311.1"/>
</dbReference>
<dbReference type="Gene3D" id="3.40.190.290">
    <property type="match status" value="1"/>
</dbReference>
<dbReference type="GO" id="GO:0003700">
    <property type="term" value="F:DNA-binding transcription factor activity"/>
    <property type="evidence" value="ECO:0007669"/>
    <property type="project" value="InterPro"/>
</dbReference>
<organism evidence="6 7">
    <name type="scientific">Metapseudomonas lalkuanensis</name>
    <dbReference type="NCBI Taxonomy" id="2604832"/>
    <lineage>
        <taxon>Bacteria</taxon>
        <taxon>Pseudomonadati</taxon>
        <taxon>Pseudomonadota</taxon>
        <taxon>Gammaproteobacteria</taxon>
        <taxon>Pseudomonadales</taxon>
        <taxon>Pseudomonadaceae</taxon>
        <taxon>Metapseudomonas</taxon>
    </lineage>
</organism>
<dbReference type="InterPro" id="IPR005119">
    <property type="entry name" value="LysR_subst-bd"/>
</dbReference>
<keyword evidence="2" id="KW-0805">Transcription regulation</keyword>
<dbReference type="PANTHER" id="PTHR30537:SF72">
    <property type="entry name" value="LYSR FAMILY TRANSCRIPTIONAL REGULATOR"/>
    <property type="match status" value="1"/>
</dbReference>
<dbReference type="SUPFAM" id="SSF53850">
    <property type="entry name" value="Periplasmic binding protein-like II"/>
    <property type="match status" value="1"/>
</dbReference>
<protein>
    <submittedName>
        <fullName evidence="6">LysR family transcriptional regulator</fullName>
    </submittedName>
</protein>
<dbReference type="KEGG" id="plal:FXN65_07810"/>
<dbReference type="CDD" id="cd08472">
    <property type="entry name" value="PBP2_CrgA_like_3"/>
    <property type="match status" value="1"/>
</dbReference>
<dbReference type="InterPro" id="IPR036390">
    <property type="entry name" value="WH_DNA-bd_sf"/>
</dbReference>
<keyword evidence="7" id="KW-1185">Reference proteome</keyword>
<reference evidence="6 7" key="1">
    <citation type="submission" date="2019-08" db="EMBL/GenBank/DDBJ databases">
        <title>Whole-genome Sequencing of e-waste polymer degrading bacterium Pseudomonas sp. strain PE08.</title>
        <authorList>
            <person name="Kirdat K."/>
            <person name="Debbarma P."/>
            <person name="Narawade N."/>
            <person name="Suyal D."/>
            <person name="Thorat V."/>
            <person name="Shouche Y."/>
            <person name="Goel R."/>
            <person name="Yadav A."/>
        </authorList>
    </citation>
    <scope>NUCLEOTIDE SEQUENCE [LARGE SCALE GENOMIC DNA]</scope>
    <source>
        <strain evidence="6 7">PE08</strain>
    </source>
</reference>
<evidence type="ECO:0000313" key="7">
    <source>
        <dbReference type="Proteomes" id="UP000327179"/>
    </source>
</evidence>
<dbReference type="Proteomes" id="UP000327179">
    <property type="component" value="Chromosome"/>
</dbReference>
<dbReference type="Gene3D" id="1.10.10.10">
    <property type="entry name" value="Winged helix-like DNA-binding domain superfamily/Winged helix DNA-binding domain"/>
    <property type="match status" value="1"/>
</dbReference>
<keyword evidence="4" id="KW-0804">Transcription</keyword>
<name>A0A5J6QMC9_9GAMM</name>
<dbReference type="InterPro" id="IPR058163">
    <property type="entry name" value="LysR-type_TF_proteobact-type"/>
</dbReference>
<evidence type="ECO:0000313" key="6">
    <source>
        <dbReference type="EMBL" id="QEY61976.1"/>
    </source>
</evidence>
<sequence>MNKLELLKTFVRVSELSSFTQAADSLGLPRSTVSDQVQALEDLLGARLLQRTTRRVQATQDGLLFYERSRELLAQMDELEGLFREDATTLAGRIRVDMPTVLARKVVMPRLAEFTGRHPGVEIEVSSTDRRVDLVREGFDLVLRAGPLLDTSLVARSLGGFPLVNVASRDYLAVHGVPRTLEDLARHRLVHYVSVLGSRPPGFEYLVGDQVQCLPMAGSVTVNNAEAYSAACLGGLGLIQVPLHGVREYLQSGELVALLPDYQAPPLEATLLYAHRRLPRRVRAFLDWLEQVVREQAAPWPQGA</sequence>
<dbReference type="Pfam" id="PF03466">
    <property type="entry name" value="LysR_substrate"/>
    <property type="match status" value="1"/>
</dbReference>
<dbReference type="FunFam" id="1.10.10.10:FF:000001">
    <property type="entry name" value="LysR family transcriptional regulator"/>
    <property type="match status" value="1"/>
</dbReference>
<dbReference type="GO" id="GO:0006351">
    <property type="term" value="P:DNA-templated transcription"/>
    <property type="evidence" value="ECO:0007669"/>
    <property type="project" value="TreeGrafter"/>
</dbReference>
<dbReference type="InterPro" id="IPR000847">
    <property type="entry name" value="LysR_HTH_N"/>
</dbReference>
<dbReference type="InterPro" id="IPR036388">
    <property type="entry name" value="WH-like_DNA-bd_sf"/>
</dbReference>
<evidence type="ECO:0000256" key="4">
    <source>
        <dbReference type="ARBA" id="ARBA00023163"/>
    </source>
</evidence>
<dbReference type="PROSITE" id="PS50931">
    <property type="entry name" value="HTH_LYSR"/>
    <property type="match status" value="1"/>
</dbReference>
<proteinExistence type="inferred from homology"/>
<dbReference type="PANTHER" id="PTHR30537">
    <property type="entry name" value="HTH-TYPE TRANSCRIPTIONAL REGULATOR"/>
    <property type="match status" value="1"/>
</dbReference>
<dbReference type="Pfam" id="PF00126">
    <property type="entry name" value="HTH_1"/>
    <property type="match status" value="1"/>
</dbReference>